<dbReference type="Proteomes" id="UP001139031">
    <property type="component" value="Unassembled WGS sequence"/>
</dbReference>
<evidence type="ECO:0000259" key="1">
    <source>
        <dbReference type="Pfam" id="PF03445"/>
    </source>
</evidence>
<name>A0ABS7TPX7_9BACT</name>
<dbReference type="RefSeq" id="WP_224192044.1">
    <property type="nucleotide sequence ID" value="NZ_JAIRAU010000015.1"/>
</dbReference>
<organism evidence="2 3">
    <name type="scientific">Nannocystis pusilla</name>
    <dbReference type="NCBI Taxonomy" id="889268"/>
    <lineage>
        <taxon>Bacteria</taxon>
        <taxon>Pseudomonadati</taxon>
        <taxon>Myxococcota</taxon>
        <taxon>Polyangia</taxon>
        <taxon>Nannocystales</taxon>
        <taxon>Nannocystaceae</taxon>
        <taxon>Nannocystis</taxon>
    </lineage>
</organism>
<keyword evidence="3" id="KW-1185">Reference proteome</keyword>
<feature type="domain" description="Protein-PII uridylyltransferase N-terminal" evidence="1">
    <location>
        <begin position="34"/>
        <end position="102"/>
    </location>
</feature>
<protein>
    <submittedName>
        <fullName evidence="2">DUF294 nucleotidyltransferase-like domain-containing protein</fullName>
    </submittedName>
</protein>
<accession>A0ABS7TPX7</accession>
<proteinExistence type="predicted"/>
<gene>
    <name evidence="2" type="ORF">K7C98_13495</name>
</gene>
<dbReference type="SUPFAM" id="SSF81301">
    <property type="entry name" value="Nucleotidyltransferase"/>
    <property type="match status" value="1"/>
</dbReference>
<comment type="caution">
    <text evidence="2">The sequence shown here is derived from an EMBL/GenBank/DDBJ whole genome shotgun (WGS) entry which is preliminary data.</text>
</comment>
<sequence>MRGPVDYRPLLTELGLTDADAVHVLEAAAGSHTRLAELRRLLAGLVPPGCAAFALGSLGRHESSALSDLDLAVVYRRGACDPDAARSAREAVAAVLRRRGYDVPDKTFHSAVALDDLLGDIGGRGDSNDHLTYRALLLTEGAWLADAADAAAVVDAVFGAYAGGATTRGRYLTSLSNDLHRYYRTICVDYRFKVENAGKHWAVRYFKLRHSRKLWHLANLAVFCRAALLPDDARDGWLAEMLPQPPLLRTAEALRPLGGLPLCAGLVTAYDAFLAALADPDTRGALDLLAYDAREASPVFRRLRAGAERFDVAATAVVGHLWQRSPDHLVRYGLL</sequence>
<dbReference type="Pfam" id="PF03445">
    <property type="entry name" value="DUF294"/>
    <property type="match status" value="1"/>
</dbReference>
<dbReference type="EMBL" id="JAIRAU010000015">
    <property type="protein sequence ID" value="MBZ5710273.1"/>
    <property type="molecule type" value="Genomic_DNA"/>
</dbReference>
<dbReference type="InterPro" id="IPR043519">
    <property type="entry name" value="NT_sf"/>
</dbReference>
<evidence type="ECO:0000313" key="3">
    <source>
        <dbReference type="Proteomes" id="UP001139031"/>
    </source>
</evidence>
<evidence type="ECO:0000313" key="2">
    <source>
        <dbReference type="EMBL" id="MBZ5710273.1"/>
    </source>
</evidence>
<reference evidence="2" key="1">
    <citation type="submission" date="2021-08" db="EMBL/GenBank/DDBJ databases">
        <authorList>
            <person name="Stevens D.C."/>
        </authorList>
    </citation>
    <scope>NUCLEOTIDE SEQUENCE</scope>
    <source>
        <strain evidence="2">DSM 53165</strain>
    </source>
</reference>
<dbReference type="InterPro" id="IPR005105">
    <property type="entry name" value="GlnD_Uridyltrans_N"/>
</dbReference>